<evidence type="ECO:0000313" key="2">
    <source>
        <dbReference type="Proteomes" id="UP001056384"/>
    </source>
</evidence>
<dbReference type="Proteomes" id="UP001056384">
    <property type="component" value="Chromosome 10"/>
</dbReference>
<dbReference type="EMBL" id="CP099427">
    <property type="protein sequence ID" value="USW58195.1"/>
    <property type="molecule type" value="Genomic_DNA"/>
</dbReference>
<gene>
    <name evidence="1" type="ORF">Slin15195_G115140</name>
</gene>
<reference evidence="1" key="1">
    <citation type="submission" date="2022-06" db="EMBL/GenBank/DDBJ databases">
        <title>Complete genome sequences of two strains of the flax pathogen Septoria linicola.</title>
        <authorList>
            <person name="Lapalu N."/>
            <person name="Simon A."/>
            <person name="Demenou B."/>
            <person name="Paumier D."/>
            <person name="Guillot M.-P."/>
            <person name="Gout L."/>
            <person name="Valade R."/>
        </authorList>
    </citation>
    <scope>NUCLEOTIDE SEQUENCE</scope>
    <source>
        <strain evidence="1">SE15195</strain>
    </source>
</reference>
<name>A0A9Q9B4P8_9PEZI</name>
<organism evidence="1 2">
    <name type="scientific">Septoria linicola</name>
    <dbReference type="NCBI Taxonomy" id="215465"/>
    <lineage>
        <taxon>Eukaryota</taxon>
        <taxon>Fungi</taxon>
        <taxon>Dikarya</taxon>
        <taxon>Ascomycota</taxon>
        <taxon>Pezizomycotina</taxon>
        <taxon>Dothideomycetes</taxon>
        <taxon>Dothideomycetidae</taxon>
        <taxon>Mycosphaerellales</taxon>
        <taxon>Mycosphaerellaceae</taxon>
        <taxon>Septoria</taxon>
    </lineage>
</organism>
<keyword evidence="2" id="KW-1185">Reference proteome</keyword>
<protein>
    <submittedName>
        <fullName evidence="1">Uncharacterized protein</fullName>
    </submittedName>
</protein>
<evidence type="ECO:0000313" key="1">
    <source>
        <dbReference type="EMBL" id="USW58195.1"/>
    </source>
</evidence>
<dbReference type="AlphaFoldDB" id="A0A9Q9B4P8"/>
<accession>A0A9Q9B4P8</accession>
<proteinExistence type="predicted"/>
<sequence length="269" mass="30897">MESQRIVIPMVHVRLVDSVDGKDNYLATVPRAKLTTFSTAFDCFLSVVPVEDESERTVTLPAGSPDALRFVLERIKQQDCRQPDRLKIDVKRFPMAKQARIFEACAILHVNKDILIKVNRHIAYEITRSGQLTPLDMQEVHHVFQHFRAGADFQSNNWTTMIHQYCWDLLHDKYSDEAKKSFEETLERLGNDELTTAVSVKLEELRRGKQLHNRRQAGNEARAAARATKQAKFQAAREVIDGLRPWSSEVAGYVEILRRRDQVAAQQKS</sequence>